<dbReference type="GO" id="GO:0120539">
    <property type="term" value="F:4-hydroxy-3-methoxy-5-polyprenylbenzoate decarboxylase activity"/>
    <property type="evidence" value="ECO:0007669"/>
    <property type="project" value="UniProtKB-EC"/>
</dbReference>
<name>A0A3M7QD43_BRAPC</name>
<keyword evidence="8" id="KW-1185">Reference proteome</keyword>
<dbReference type="EMBL" id="REGN01006477">
    <property type="protein sequence ID" value="RNA09347.1"/>
    <property type="molecule type" value="Genomic_DNA"/>
</dbReference>
<dbReference type="PANTHER" id="PTHR12922">
    <property type="entry name" value="UBIQUINONE BIOSYNTHESIS PROTEIN"/>
    <property type="match status" value="1"/>
</dbReference>
<evidence type="ECO:0000313" key="7">
    <source>
        <dbReference type="EMBL" id="RNA09347.1"/>
    </source>
</evidence>
<dbReference type="AlphaFoldDB" id="A0A3M7QD43"/>
<comment type="pathway">
    <text evidence="6">Cofactor biosynthesis; ubiquinone biosynthesis.</text>
</comment>
<dbReference type="Pfam" id="PF05019">
    <property type="entry name" value="Coq4"/>
    <property type="match status" value="1"/>
</dbReference>
<comment type="subcellular location">
    <subcellularLocation>
        <location evidence="6">Mitochondrion inner membrane</location>
        <topology evidence="6">Peripheral membrane protein</topology>
        <orientation evidence="6">Matrix side</orientation>
    </subcellularLocation>
</comment>
<keyword evidence="5 6" id="KW-0456">Lyase</keyword>
<accession>A0A3M7QD43</accession>
<evidence type="ECO:0000256" key="6">
    <source>
        <dbReference type="HAMAP-Rule" id="MF_03111"/>
    </source>
</evidence>
<feature type="binding site" evidence="6">
    <location>
        <position position="152"/>
    </location>
    <ligand>
        <name>Zn(2+)</name>
        <dbReference type="ChEBI" id="CHEBI:29105"/>
    </ligand>
</feature>
<keyword evidence="7" id="KW-0830">Ubiquinone</keyword>
<keyword evidence="1 6" id="KW-0831">Ubiquinone biosynthesis</keyword>
<comment type="catalytic activity">
    <reaction evidence="6">
        <text>a 4-hydroxy-3-methoxy-5-(all-trans-polyprenyl)benzoate + H(+) = a 2-methoxy-6-(all-trans-polyprenyl)phenol + CO2</text>
        <dbReference type="Rhea" id="RHEA:81179"/>
        <dbReference type="Rhea" id="RHEA-COMP:9551"/>
        <dbReference type="Rhea" id="RHEA-COMP:10931"/>
        <dbReference type="ChEBI" id="CHEBI:15378"/>
        <dbReference type="ChEBI" id="CHEBI:16526"/>
        <dbReference type="ChEBI" id="CHEBI:62731"/>
        <dbReference type="ChEBI" id="CHEBI:84443"/>
        <dbReference type="EC" id="4.1.1.130"/>
    </reaction>
</comment>
<gene>
    <name evidence="7" type="ORF">BpHYR1_033179</name>
</gene>
<dbReference type="InterPro" id="IPR007715">
    <property type="entry name" value="Coq4"/>
</dbReference>
<evidence type="ECO:0000256" key="4">
    <source>
        <dbReference type="ARBA" id="ARBA00023136"/>
    </source>
</evidence>
<organism evidence="7 8">
    <name type="scientific">Brachionus plicatilis</name>
    <name type="common">Marine rotifer</name>
    <name type="synonym">Brachionus muelleri</name>
    <dbReference type="NCBI Taxonomy" id="10195"/>
    <lineage>
        <taxon>Eukaryota</taxon>
        <taxon>Metazoa</taxon>
        <taxon>Spiralia</taxon>
        <taxon>Gnathifera</taxon>
        <taxon>Rotifera</taxon>
        <taxon>Eurotatoria</taxon>
        <taxon>Monogononta</taxon>
        <taxon>Pseudotrocha</taxon>
        <taxon>Ploima</taxon>
        <taxon>Brachionidae</taxon>
        <taxon>Brachionus</taxon>
    </lineage>
</organism>
<proteinExistence type="inferred from homology"/>
<evidence type="ECO:0000256" key="5">
    <source>
        <dbReference type="ARBA" id="ARBA00023239"/>
    </source>
</evidence>
<comment type="function">
    <text evidence="6">Lyase that catalyzes the C1-decarboxylation of 4-hydroxy-3-methoxy-5-(all-trans-polyprenyl)benzoic acid into 2-methoxy-6-(all-trans-polyprenyl)phenol during ubiquinone biosynthesis.</text>
</comment>
<keyword evidence="6" id="KW-0479">Metal-binding</keyword>
<dbReference type="OrthoDB" id="4249at2759"/>
<dbReference type="Proteomes" id="UP000276133">
    <property type="component" value="Unassembled WGS sequence"/>
</dbReference>
<comment type="similarity">
    <text evidence="6">Belongs to the COQ4 family.</text>
</comment>
<comment type="cofactor">
    <cofactor evidence="6">
        <name>Zn(2+)</name>
        <dbReference type="ChEBI" id="CHEBI:29105"/>
    </cofactor>
</comment>
<evidence type="ECO:0000313" key="8">
    <source>
        <dbReference type="Proteomes" id="UP000276133"/>
    </source>
</evidence>
<comment type="subunit">
    <text evidence="6">Component of a multi-subunit COQ enzyme complex.</text>
</comment>
<sequence>MRLLTALRKETSWFIRTNLAQRTVLTLGSGLISIFDPHRDDMISAFGELTSFTVLSELQRKMLNDPEGALILKEKPVINSTVLDLNKLATYPENSFGKEYFDFLKINNITPDTRKPVRFIENEEQAYVMQRYREIHDFTHCILGLKTNMLGEVTVKIFEAIQLDLPMCWSAGVFGMLRLGPKHTQVYLDQNLPWIIQNAKQSRPLINVYFEKYFEKNIHELRSELNLTILPAKLDEKESKENLS</sequence>
<feature type="binding site" evidence="6">
    <location>
        <position position="136"/>
    </location>
    <ligand>
        <name>Zn(2+)</name>
        <dbReference type="ChEBI" id="CHEBI:29105"/>
    </ligand>
</feature>
<comment type="caution">
    <text evidence="7">The sequence shown here is derived from an EMBL/GenBank/DDBJ whole genome shotgun (WGS) entry which is preliminary data.</text>
</comment>
<dbReference type="GO" id="GO:0031314">
    <property type="term" value="C:extrinsic component of mitochondrial inner membrane"/>
    <property type="evidence" value="ECO:0007669"/>
    <property type="project" value="UniProtKB-UniRule"/>
</dbReference>
<dbReference type="UniPathway" id="UPA00232"/>
<keyword evidence="3 6" id="KW-0496">Mitochondrion</keyword>
<dbReference type="STRING" id="10195.A0A3M7QD43"/>
<evidence type="ECO:0000256" key="1">
    <source>
        <dbReference type="ARBA" id="ARBA00022688"/>
    </source>
</evidence>
<protein>
    <recommendedName>
        <fullName evidence="6">Ubiquinone biosynthesis protein COQ4 homolog, mitochondrial</fullName>
    </recommendedName>
    <alternativeName>
        <fullName evidence="6">4-hydroxy-3-methoxy-5-polyprenylbenzoate decarboxylase</fullName>
        <ecNumber evidence="6">4.1.1.130</ecNumber>
    </alternativeName>
    <alternativeName>
        <fullName evidence="6">Coenzyme Q biosynthesis protein 4 homolog</fullName>
    </alternativeName>
</protein>
<evidence type="ECO:0000256" key="2">
    <source>
        <dbReference type="ARBA" id="ARBA00022792"/>
    </source>
</evidence>
<dbReference type="GO" id="GO:0008270">
    <property type="term" value="F:zinc ion binding"/>
    <property type="evidence" value="ECO:0007669"/>
    <property type="project" value="UniProtKB-UniRule"/>
</dbReference>
<dbReference type="PANTHER" id="PTHR12922:SF7">
    <property type="entry name" value="UBIQUINONE BIOSYNTHESIS PROTEIN COQ4 HOMOLOG, MITOCHONDRIAL"/>
    <property type="match status" value="1"/>
</dbReference>
<keyword evidence="6" id="KW-0862">Zinc</keyword>
<dbReference type="InterPro" id="IPR027540">
    <property type="entry name" value="Coq4_euk"/>
</dbReference>
<dbReference type="EC" id="4.1.1.130" evidence="6"/>
<dbReference type="HAMAP" id="MF_03111">
    <property type="entry name" value="Coq4"/>
    <property type="match status" value="1"/>
</dbReference>
<evidence type="ECO:0000256" key="3">
    <source>
        <dbReference type="ARBA" id="ARBA00023128"/>
    </source>
</evidence>
<feature type="binding site" evidence="6">
    <location>
        <position position="140"/>
    </location>
    <ligand>
        <name>Zn(2+)</name>
        <dbReference type="ChEBI" id="CHEBI:29105"/>
    </ligand>
</feature>
<keyword evidence="4 6" id="KW-0472">Membrane</keyword>
<reference evidence="7 8" key="1">
    <citation type="journal article" date="2018" name="Sci. Rep.">
        <title>Genomic signatures of local adaptation to the degree of environmental predictability in rotifers.</title>
        <authorList>
            <person name="Franch-Gras L."/>
            <person name="Hahn C."/>
            <person name="Garcia-Roger E.M."/>
            <person name="Carmona M.J."/>
            <person name="Serra M."/>
            <person name="Gomez A."/>
        </authorList>
    </citation>
    <scope>NUCLEOTIDE SEQUENCE [LARGE SCALE GENOMIC DNA]</scope>
    <source>
        <strain evidence="7">HYR1</strain>
    </source>
</reference>
<keyword evidence="2 6" id="KW-0999">Mitochondrion inner membrane</keyword>
<feature type="binding site" evidence="6">
    <location>
        <position position="137"/>
    </location>
    <ligand>
        <name>Zn(2+)</name>
        <dbReference type="ChEBI" id="CHEBI:29105"/>
    </ligand>
</feature>